<dbReference type="GO" id="GO:0016491">
    <property type="term" value="F:oxidoreductase activity"/>
    <property type="evidence" value="ECO:0007669"/>
    <property type="project" value="InterPro"/>
</dbReference>
<dbReference type="NCBIfam" id="TIGR03605">
    <property type="entry name" value="antibiot_sagB"/>
    <property type="match status" value="1"/>
</dbReference>
<dbReference type="Pfam" id="PF00881">
    <property type="entry name" value="Nitroreductase"/>
    <property type="match status" value="2"/>
</dbReference>
<feature type="domain" description="Nitroreductase" evidence="1">
    <location>
        <begin position="431"/>
        <end position="517"/>
    </location>
</feature>
<dbReference type="SUPFAM" id="SSF55469">
    <property type="entry name" value="FMN-dependent nitroreductase-like"/>
    <property type="match status" value="2"/>
</dbReference>
<dbReference type="Gene3D" id="3.40.109.10">
    <property type="entry name" value="NADH Oxidase"/>
    <property type="match status" value="2"/>
</dbReference>
<dbReference type="InterPro" id="IPR052544">
    <property type="entry name" value="Bacteriocin_Proc_Enz"/>
</dbReference>
<evidence type="ECO:0000313" key="2">
    <source>
        <dbReference type="EMBL" id="ASJ57294.1"/>
    </source>
</evidence>
<dbReference type="AlphaFoldDB" id="A0A220MQ15"/>
<dbReference type="InterPro" id="IPR020051">
    <property type="entry name" value="SagB-type_dehydrogenase"/>
</dbReference>
<sequence>MRRDVFLHNLLYDIEKIIPADWTVEWEDSPLVYKIYRELPVVPLSLEVRLSLEHGRNKQSSKPTIRDIGHFLWVTYGLTRVSDPGNDWNSFEQRSEELFRRFVPSGGALYPSELYVYLNMDDLPVGVYHYDAAHHRLVLLRKGNCDSYLTMALGYNCDMSECFAAVFVSTMFWKNFFKYHNLSYRLQGLDAGVLIGQLLEAAKRFGFTTGVYYQFLDRAVNHLLGLNQWEESVYAVIPLSIKSDINWFAHKREGMEIVWDKELYRKLPAVQHHSYIRSRRIRKYPMLIKLNEASKFESTDCFHRVRGEKKPVFGGPSLALPNVKPLNWDLMEASRKRFSPGEHFVLREVSQQQLATLLREATNAFFYRNDLDRIDIPEIQEQPRSRVSLYCCLYSVEDIPAGAYYYDYPSHKLRLIRLGDHRPILKQAINRSDFNILDVPICLHVVGDYDYYRHKLGYRGYRIQQMEAGILVQKLLLVASSIGLAGHPLLEYDAKTCDKIYKITNVNQSCLIQVPVGPYRLPIRLTGRLYI</sequence>
<dbReference type="PANTHER" id="PTHR43745">
    <property type="entry name" value="NITROREDUCTASE MJ1384-RELATED"/>
    <property type="match status" value="1"/>
</dbReference>
<dbReference type="EMBL" id="CP018145">
    <property type="protein sequence ID" value="ASJ57294.1"/>
    <property type="molecule type" value="Genomic_DNA"/>
</dbReference>
<evidence type="ECO:0000313" key="3">
    <source>
        <dbReference type="Proteomes" id="UP000197781"/>
    </source>
</evidence>
<dbReference type="InterPro" id="IPR029479">
    <property type="entry name" value="Nitroreductase"/>
</dbReference>
<gene>
    <name evidence="2" type="ORF">BP422_29570</name>
</gene>
<reference evidence="2 3" key="1">
    <citation type="submission" date="2016-11" db="EMBL/GenBank/DDBJ databases">
        <authorList>
            <person name="Jaros S."/>
            <person name="Januszkiewicz K."/>
            <person name="Wedrychowicz H."/>
        </authorList>
    </citation>
    <scope>NUCLEOTIDE SEQUENCE [LARGE SCALE GENOMIC DNA]</scope>
    <source>
        <strain evidence="2 3">NF2</strain>
    </source>
</reference>
<organism evidence="2 3">
    <name type="scientific">Brevibacillus formosus</name>
    <dbReference type="NCBI Taxonomy" id="54913"/>
    <lineage>
        <taxon>Bacteria</taxon>
        <taxon>Bacillati</taxon>
        <taxon>Bacillota</taxon>
        <taxon>Bacilli</taxon>
        <taxon>Bacillales</taxon>
        <taxon>Paenibacillaceae</taxon>
        <taxon>Brevibacillus</taxon>
    </lineage>
</organism>
<evidence type="ECO:0000259" key="1">
    <source>
        <dbReference type="Pfam" id="PF00881"/>
    </source>
</evidence>
<dbReference type="CDD" id="cd02142">
    <property type="entry name" value="McbC_SagB-like_oxidoreductase"/>
    <property type="match status" value="1"/>
</dbReference>
<dbReference type="KEGG" id="bfm:BP422_29570"/>
<name>A0A220MQ15_9BACL</name>
<dbReference type="RefSeq" id="WP_088910748.1">
    <property type="nucleotide sequence ID" value="NZ_CP018145.1"/>
</dbReference>
<dbReference type="InterPro" id="IPR000415">
    <property type="entry name" value="Nitroreductase-like"/>
</dbReference>
<proteinExistence type="predicted"/>
<feature type="domain" description="Nitroreductase" evidence="1">
    <location>
        <begin position="101"/>
        <end position="236"/>
    </location>
</feature>
<dbReference type="PANTHER" id="PTHR43745:SF2">
    <property type="entry name" value="NITROREDUCTASE MJ1384-RELATED"/>
    <property type="match status" value="1"/>
</dbReference>
<accession>A0A220MQ15</accession>
<protein>
    <submittedName>
        <fullName evidence="2">NADH oxidase</fullName>
    </submittedName>
</protein>
<dbReference type="Proteomes" id="UP000197781">
    <property type="component" value="Chromosome"/>
</dbReference>